<name>A0ABR0SH80_9HYPO</name>
<evidence type="ECO:0000256" key="3">
    <source>
        <dbReference type="ARBA" id="ARBA00022989"/>
    </source>
</evidence>
<dbReference type="InterPro" id="IPR051694">
    <property type="entry name" value="Immunoregulatory_rcpt-like"/>
</dbReference>
<dbReference type="Proteomes" id="UP001338125">
    <property type="component" value="Unassembled WGS sequence"/>
</dbReference>
<keyword evidence="10" id="KW-1185">Reference proteome</keyword>
<protein>
    <recommendedName>
        <fullName evidence="8">WSC domain-containing protein</fullName>
    </recommendedName>
</protein>
<evidence type="ECO:0000256" key="2">
    <source>
        <dbReference type="ARBA" id="ARBA00022692"/>
    </source>
</evidence>
<dbReference type="SMART" id="SM00321">
    <property type="entry name" value="WSC"/>
    <property type="match status" value="1"/>
</dbReference>
<feature type="transmembrane region" description="Helical" evidence="6">
    <location>
        <begin position="185"/>
        <end position="209"/>
    </location>
</feature>
<feature type="region of interest" description="Disordered" evidence="5">
    <location>
        <begin position="216"/>
        <end position="235"/>
    </location>
</feature>
<feature type="compositionally biased region" description="Polar residues" evidence="5">
    <location>
        <begin position="243"/>
        <end position="260"/>
    </location>
</feature>
<evidence type="ECO:0000256" key="4">
    <source>
        <dbReference type="ARBA" id="ARBA00023136"/>
    </source>
</evidence>
<keyword evidence="4 6" id="KW-0472">Membrane</keyword>
<evidence type="ECO:0000256" key="1">
    <source>
        <dbReference type="ARBA" id="ARBA00004167"/>
    </source>
</evidence>
<sequence length="314" mass="33242">MASLRTSIPNRAYLFLLLSTLLCLVAAIDVEICSSFNTADMPKNVSVYQTNGLCEGFCRSKSAFAVTQGNGCWCTDFFPDEGSRVDTKKCDFPCPAYPLEDCGGTGLFGYFALNQIAPSGTKTASAPSTSTTSQDSSSSSSSSAVRTVTDSGGAVRTVTVVPSAAPDDNNHGSVPVKSSKLGTGAIVGIAVGVVGAALIVLGGLLFWFLKRKKRNQNDYQDDPSVRGSSSGMIASTLPEMSMNGETSASPGSVGNRNSAIQIDPRMDPFKQGVYLRSASHESLNTLRDEHDYSRRIQPPKVLRATNPDPQPEES</sequence>
<comment type="caution">
    <text evidence="9">The sequence shown here is derived from an EMBL/GenBank/DDBJ whole genome shotgun (WGS) entry which is preliminary data.</text>
</comment>
<feature type="domain" description="WSC" evidence="8">
    <location>
        <begin position="27"/>
        <end position="114"/>
    </location>
</feature>
<keyword evidence="3 6" id="KW-1133">Transmembrane helix</keyword>
<organism evidence="9 10">
    <name type="scientific">Cladobotryum mycophilum</name>
    <dbReference type="NCBI Taxonomy" id="491253"/>
    <lineage>
        <taxon>Eukaryota</taxon>
        <taxon>Fungi</taxon>
        <taxon>Dikarya</taxon>
        <taxon>Ascomycota</taxon>
        <taxon>Pezizomycotina</taxon>
        <taxon>Sordariomycetes</taxon>
        <taxon>Hypocreomycetidae</taxon>
        <taxon>Hypocreales</taxon>
        <taxon>Hypocreaceae</taxon>
        <taxon>Cladobotryum</taxon>
    </lineage>
</organism>
<dbReference type="Pfam" id="PF01822">
    <property type="entry name" value="WSC"/>
    <property type="match status" value="1"/>
</dbReference>
<evidence type="ECO:0000259" key="8">
    <source>
        <dbReference type="PROSITE" id="PS51212"/>
    </source>
</evidence>
<reference evidence="9 10" key="1">
    <citation type="submission" date="2024-01" db="EMBL/GenBank/DDBJ databases">
        <title>Complete genome of Cladobotryum mycophilum ATHUM6906.</title>
        <authorList>
            <person name="Christinaki A.C."/>
            <person name="Myridakis A.I."/>
            <person name="Kouvelis V.N."/>
        </authorList>
    </citation>
    <scope>NUCLEOTIDE SEQUENCE [LARGE SCALE GENOMIC DNA]</scope>
    <source>
        <strain evidence="9 10">ATHUM6906</strain>
    </source>
</reference>
<dbReference type="InterPro" id="IPR002889">
    <property type="entry name" value="WSC_carb-bd"/>
</dbReference>
<evidence type="ECO:0000256" key="6">
    <source>
        <dbReference type="SAM" id="Phobius"/>
    </source>
</evidence>
<gene>
    <name evidence="9" type="ORF">PT974_09635</name>
</gene>
<keyword evidence="7" id="KW-0732">Signal</keyword>
<dbReference type="PANTHER" id="PTHR15549">
    <property type="entry name" value="PAIRED IMMUNOGLOBULIN-LIKE TYPE 2 RECEPTOR"/>
    <property type="match status" value="1"/>
</dbReference>
<evidence type="ECO:0000313" key="9">
    <source>
        <dbReference type="EMBL" id="KAK5991354.1"/>
    </source>
</evidence>
<evidence type="ECO:0000313" key="10">
    <source>
        <dbReference type="Proteomes" id="UP001338125"/>
    </source>
</evidence>
<dbReference type="PROSITE" id="PS51212">
    <property type="entry name" value="WSC"/>
    <property type="match status" value="1"/>
</dbReference>
<feature type="region of interest" description="Disordered" evidence="5">
    <location>
        <begin position="122"/>
        <end position="150"/>
    </location>
</feature>
<feature type="chain" id="PRO_5046222902" description="WSC domain-containing protein" evidence="7">
    <location>
        <begin position="28"/>
        <end position="314"/>
    </location>
</feature>
<keyword evidence="2 6" id="KW-0812">Transmembrane</keyword>
<proteinExistence type="predicted"/>
<evidence type="ECO:0000256" key="5">
    <source>
        <dbReference type="SAM" id="MobiDB-lite"/>
    </source>
</evidence>
<feature type="signal peptide" evidence="7">
    <location>
        <begin position="1"/>
        <end position="27"/>
    </location>
</feature>
<evidence type="ECO:0000256" key="7">
    <source>
        <dbReference type="SAM" id="SignalP"/>
    </source>
</evidence>
<dbReference type="EMBL" id="JAVFKD010000014">
    <property type="protein sequence ID" value="KAK5991354.1"/>
    <property type="molecule type" value="Genomic_DNA"/>
</dbReference>
<accession>A0ABR0SH80</accession>
<feature type="region of interest" description="Disordered" evidence="5">
    <location>
        <begin position="240"/>
        <end position="260"/>
    </location>
</feature>
<dbReference type="CDD" id="cd12087">
    <property type="entry name" value="TM_EGFR-like"/>
    <property type="match status" value="1"/>
</dbReference>
<dbReference type="PANTHER" id="PTHR15549:SF26">
    <property type="entry name" value="AXIAL BUDDING PATTERN PROTEIN 2-RELATED"/>
    <property type="match status" value="1"/>
</dbReference>
<feature type="region of interest" description="Disordered" evidence="5">
    <location>
        <begin position="285"/>
        <end position="314"/>
    </location>
</feature>
<comment type="subcellular location">
    <subcellularLocation>
        <location evidence="1">Membrane</location>
        <topology evidence="1">Single-pass membrane protein</topology>
    </subcellularLocation>
</comment>